<comment type="caution">
    <text evidence="2">The sequence shown here is derived from an EMBL/GenBank/DDBJ whole genome shotgun (WGS) entry which is preliminary data.</text>
</comment>
<feature type="region of interest" description="Disordered" evidence="1">
    <location>
        <begin position="385"/>
        <end position="405"/>
    </location>
</feature>
<feature type="compositionally biased region" description="Acidic residues" evidence="1">
    <location>
        <begin position="117"/>
        <end position="134"/>
    </location>
</feature>
<feature type="compositionally biased region" description="Polar residues" evidence="1">
    <location>
        <begin position="386"/>
        <end position="396"/>
    </location>
</feature>
<evidence type="ECO:0000256" key="1">
    <source>
        <dbReference type="SAM" id="MobiDB-lite"/>
    </source>
</evidence>
<evidence type="ECO:0000313" key="2">
    <source>
        <dbReference type="EMBL" id="KAJ8887423.1"/>
    </source>
</evidence>
<gene>
    <name evidence="2" type="ORF">PR048_013638</name>
</gene>
<name>A0ABQ9HU98_9NEOP</name>
<accession>A0ABQ9HU98</accession>
<dbReference type="Proteomes" id="UP001159363">
    <property type="component" value="Chromosome X"/>
</dbReference>
<proteinExistence type="predicted"/>
<organism evidence="2 3">
    <name type="scientific">Dryococelus australis</name>
    <dbReference type="NCBI Taxonomy" id="614101"/>
    <lineage>
        <taxon>Eukaryota</taxon>
        <taxon>Metazoa</taxon>
        <taxon>Ecdysozoa</taxon>
        <taxon>Arthropoda</taxon>
        <taxon>Hexapoda</taxon>
        <taxon>Insecta</taxon>
        <taxon>Pterygota</taxon>
        <taxon>Neoptera</taxon>
        <taxon>Polyneoptera</taxon>
        <taxon>Phasmatodea</taxon>
        <taxon>Verophasmatodea</taxon>
        <taxon>Anareolatae</taxon>
        <taxon>Phasmatidae</taxon>
        <taxon>Eurycanthinae</taxon>
        <taxon>Dryococelus</taxon>
    </lineage>
</organism>
<reference evidence="2 3" key="1">
    <citation type="submission" date="2023-02" db="EMBL/GenBank/DDBJ databases">
        <title>LHISI_Scaffold_Assembly.</title>
        <authorList>
            <person name="Stuart O.P."/>
            <person name="Cleave R."/>
            <person name="Magrath M.J.L."/>
            <person name="Mikheyev A.S."/>
        </authorList>
    </citation>
    <scope>NUCLEOTIDE SEQUENCE [LARGE SCALE GENOMIC DNA]</scope>
    <source>
        <strain evidence="2">Daus_M_001</strain>
        <tissue evidence="2">Leg muscle</tissue>
    </source>
</reference>
<keyword evidence="3" id="KW-1185">Reference proteome</keyword>
<protein>
    <submittedName>
        <fullName evidence="2">Uncharacterized protein</fullName>
    </submittedName>
</protein>
<feature type="region of interest" description="Disordered" evidence="1">
    <location>
        <begin position="112"/>
        <end position="134"/>
    </location>
</feature>
<evidence type="ECO:0000313" key="3">
    <source>
        <dbReference type="Proteomes" id="UP001159363"/>
    </source>
</evidence>
<sequence>MDNINLRHAFDDYVNTDMTFSDFKDTCPLGWKDKYGFLTIDTDCLLHKGRYRRGFDQFFTFCRECSSTGNQQVMSSIPPDSSWVLFPQTIIMPLLMLKAKLVQYSEAGSEVDHKDSIDDDYDDSDNAEDDDDSLDVPTHCHNEFPLTSDVNKALRILTLCLLKIPANLLIDSDICLTFINTGISRPRKRRFRSLKNLRTDALDVSPTCNITDIQAVIPFLPHPLKHIWCNVLDGRSNAPFQFWQCSCMWRALNIVLDEAPQEAAMAELTGSVVLNRWCGRYGRQTVVVIVSKELRKKYILGYGSATKVKENIENISVCSYLGERLERLDPLQHSRAQLLSLEPSSLEWARGASLEIGRRSHPCLDSTGGMVRTAAPGAQGIMVRSGPNSGVRSKQQCPERGGGSAMSLETGILAERSVPHDYREVVAWQWLQRSPTTKSNRVRFPMESRWSFRLRDSCRMIPLVNRFSLGYAFSPPLHSDVATCPPRLTLIAPITSPGSRNQRSRCWRRWHQQIPRTSVVQHEELSVVSTAPALTTLNRNNNTNAETTLTRKISVMAHLKVATFRKLKPDTELVADDETMPKQDF</sequence>
<dbReference type="EMBL" id="JARBHB010000004">
    <property type="protein sequence ID" value="KAJ8887423.1"/>
    <property type="molecule type" value="Genomic_DNA"/>
</dbReference>